<dbReference type="Proteomes" id="UP001500567">
    <property type="component" value="Unassembled WGS sequence"/>
</dbReference>
<name>A0ABP7RTG5_9BACT</name>
<evidence type="ECO:0000313" key="2">
    <source>
        <dbReference type="EMBL" id="GAA4002020.1"/>
    </source>
</evidence>
<sequence>MGSIVGIGFGAATVEVDLVRRDPKNLLIAAGISLVVSTLYFRRRSPTRAPSCWPAPGPPPETCSLPC</sequence>
<dbReference type="RefSeq" id="WP_345071625.1">
    <property type="nucleotide sequence ID" value="NZ_BAABDJ010000007.1"/>
</dbReference>
<proteinExistence type="predicted"/>
<evidence type="ECO:0000313" key="3">
    <source>
        <dbReference type="Proteomes" id="UP001500567"/>
    </source>
</evidence>
<feature type="region of interest" description="Disordered" evidence="1">
    <location>
        <begin position="46"/>
        <end position="67"/>
    </location>
</feature>
<protein>
    <submittedName>
        <fullName evidence="2">Uncharacterized protein</fullName>
    </submittedName>
</protein>
<organism evidence="2 3">
    <name type="scientific">Hymenobacter fastidiosus</name>
    <dbReference type="NCBI Taxonomy" id="486264"/>
    <lineage>
        <taxon>Bacteria</taxon>
        <taxon>Pseudomonadati</taxon>
        <taxon>Bacteroidota</taxon>
        <taxon>Cytophagia</taxon>
        <taxon>Cytophagales</taxon>
        <taxon>Hymenobacteraceae</taxon>
        <taxon>Hymenobacter</taxon>
    </lineage>
</organism>
<reference evidence="3" key="1">
    <citation type="journal article" date="2019" name="Int. J. Syst. Evol. Microbiol.">
        <title>The Global Catalogue of Microorganisms (GCM) 10K type strain sequencing project: providing services to taxonomists for standard genome sequencing and annotation.</title>
        <authorList>
            <consortium name="The Broad Institute Genomics Platform"/>
            <consortium name="The Broad Institute Genome Sequencing Center for Infectious Disease"/>
            <person name="Wu L."/>
            <person name="Ma J."/>
        </authorList>
    </citation>
    <scope>NUCLEOTIDE SEQUENCE [LARGE SCALE GENOMIC DNA]</scope>
    <source>
        <strain evidence="3">JCM 17224</strain>
    </source>
</reference>
<keyword evidence="3" id="KW-1185">Reference proteome</keyword>
<gene>
    <name evidence="2" type="ORF">GCM10022408_11690</name>
</gene>
<evidence type="ECO:0000256" key="1">
    <source>
        <dbReference type="SAM" id="MobiDB-lite"/>
    </source>
</evidence>
<comment type="caution">
    <text evidence="2">The sequence shown here is derived from an EMBL/GenBank/DDBJ whole genome shotgun (WGS) entry which is preliminary data.</text>
</comment>
<dbReference type="EMBL" id="BAABDJ010000007">
    <property type="protein sequence ID" value="GAA4002020.1"/>
    <property type="molecule type" value="Genomic_DNA"/>
</dbReference>
<accession>A0ABP7RTG5</accession>